<keyword evidence="3" id="KW-1185">Reference proteome</keyword>
<gene>
    <name evidence="2" type="ORF">DFR56_12539</name>
</gene>
<dbReference type="OrthoDB" id="2433183at2"/>
<dbReference type="Proteomes" id="UP000247978">
    <property type="component" value="Unassembled WGS sequence"/>
</dbReference>
<dbReference type="AlphaFoldDB" id="A0A2V3VI35"/>
<evidence type="ECO:0008006" key="4">
    <source>
        <dbReference type="Google" id="ProtNLM"/>
    </source>
</evidence>
<feature type="region of interest" description="Disordered" evidence="1">
    <location>
        <begin position="291"/>
        <end position="310"/>
    </location>
</feature>
<evidence type="ECO:0000313" key="2">
    <source>
        <dbReference type="EMBL" id="PXW80864.1"/>
    </source>
</evidence>
<feature type="compositionally biased region" description="Polar residues" evidence="1">
    <location>
        <begin position="301"/>
        <end position="310"/>
    </location>
</feature>
<name>A0A2V3VI35_9BACI</name>
<organism evidence="2 3">
    <name type="scientific">Pseudogracilibacillus auburnensis</name>
    <dbReference type="NCBI Taxonomy" id="1494959"/>
    <lineage>
        <taxon>Bacteria</taxon>
        <taxon>Bacillati</taxon>
        <taxon>Bacillota</taxon>
        <taxon>Bacilli</taxon>
        <taxon>Bacillales</taxon>
        <taxon>Bacillaceae</taxon>
        <taxon>Pseudogracilibacillus</taxon>
    </lineage>
</organism>
<accession>A0A2V3VI35</accession>
<protein>
    <recommendedName>
        <fullName evidence="4">NERD domain-containing protein</fullName>
    </recommendedName>
</protein>
<proteinExistence type="predicted"/>
<dbReference type="RefSeq" id="WP_110397547.1">
    <property type="nucleotide sequence ID" value="NZ_JADIJL010000011.1"/>
</dbReference>
<reference evidence="2 3" key="1">
    <citation type="submission" date="2018-05" db="EMBL/GenBank/DDBJ databases">
        <title>Genomic Encyclopedia of Type Strains, Phase IV (KMG-IV): sequencing the most valuable type-strain genomes for metagenomic binning, comparative biology and taxonomic classification.</title>
        <authorList>
            <person name="Goeker M."/>
        </authorList>
    </citation>
    <scope>NUCLEOTIDE SEQUENCE [LARGE SCALE GENOMIC DNA]</scope>
    <source>
        <strain evidence="2 3">DSM 28556</strain>
    </source>
</reference>
<comment type="caution">
    <text evidence="2">The sequence shown here is derived from an EMBL/GenBank/DDBJ whole genome shotgun (WGS) entry which is preliminary data.</text>
</comment>
<evidence type="ECO:0000256" key="1">
    <source>
        <dbReference type="SAM" id="MobiDB-lite"/>
    </source>
</evidence>
<evidence type="ECO:0000313" key="3">
    <source>
        <dbReference type="Proteomes" id="UP000247978"/>
    </source>
</evidence>
<dbReference type="EMBL" id="QJJQ01000025">
    <property type="protein sequence ID" value="PXW80864.1"/>
    <property type="molecule type" value="Genomic_DNA"/>
</dbReference>
<sequence>MAQLIKLLDYITRYESNPFHYPTQYIRLKQENWKKTLQLWEIENEKSSNQNQSYHNDNNNGNFRWNPFAKKQQMEQEERESFERTLPITKKQLTKHFLNELYPFQLKWATSTISHVSFTDSKYNHDHALKFFLQRFPDIYLLMYYPIFNIKKAPIDGEIILISPVGIDIISLMNKNPYETIVASNERTWTIETENDVRKVLSPVISLKRTEQIVRSILNMHNIDFTITKTVLSQTNNFLFSTEPYNTSIIGKREYEDWFEKKRNLHSPLKSVQLKAMEVLLHHCQTTSVRRPEWETEDDTYTTPASFEES</sequence>